<comment type="subcellular location">
    <subcellularLocation>
        <location evidence="1">Cell membrane</location>
        <topology evidence="1">Multi-pass membrane protein</topology>
    </subcellularLocation>
</comment>
<feature type="transmembrane region" description="Helical" evidence="7">
    <location>
        <begin position="219"/>
        <end position="235"/>
    </location>
</feature>
<reference evidence="9 10" key="1">
    <citation type="submission" date="2020-08" db="EMBL/GenBank/DDBJ databases">
        <title>Genomic Encyclopedia of Type Strains, Phase IV (KMG-IV): sequencing the most valuable type-strain genomes for metagenomic binning, comparative biology and taxonomic classification.</title>
        <authorList>
            <person name="Goeker M."/>
        </authorList>
    </citation>
    <scope>NUCLEOTIDE SEQUENCE [LARGE SCALE GENOMIC DNA]</scope>
    <source>
        <strain evidence="9 10">DSM 103733</strain>
    </source>
</reference>
<dbReference type="PROSITE" id="PS50850">
    <property type="entry name" value="MFS"/>
    <property type="match status" value="1"/>
</dbReference>
<feature type="transmembrane region" description="Helical" evidence="7">
    <location>
        <begin position="35"/>
        <end position="53"/>
    </location>
</feature>
<dbReference type="GO" id="GO:0022857">
    <property type="term" value="F:transmembrane transporter activity"/>
    <property type="evidence" value="ECO:0007669"/>
    <property type="project" value="InterPro"/>
</dbReference>
<feature type="transmembrane region" description="Helical" evidence="7">
    <location>
        <begin position="320"/>
        <end position="339"/>
    </location>
</feature>
<dbReference type="AlphaFoldDB" id="A0A841JSZ5"/>
<accession>A0A841JSZ5</accession>
<evidence type="ECO:0000256" key="3">
    <source>
        <dbReference type="ARBA" id="ARBA00022475"/>
    </source>
</evidence>
<comment type="caution">
    <text evidence="9">The sequence shown here is derived from an EMBL/GenBank/DDBJ whole genome shotgun (WGS) entry which is preliminary data.</text>
</comment>
<dbReference type="RefSeq" id="WP_050058930.1">
    <property type="nucleotide sequence ID" value="NZ_JACHEK010000004.1"/>
</dbReference>
<dbReference type="Gene3D" id="1.20.1720.10">
    <property type="entry name" value="Multidrug resistance protein D"/>
    <property type="match status" value="1"/>
</dbReference>
<feature type="transmembrane region" description="Helical" evidence="7">
    <location>
        <begin position="190"/>
        <end position="207"/>
    </location>
</feature>
<dbReference type="Proteomes" id="UP000538666">
    <property type="component" value="Unassembled WGS sequence"/>
</dbReference>
<dbReference type="SUPFAM" id="SSF103473">
    <property type="entry name" value="MFS general substrate transporter"/>
    <property type="match status" value="1"/>
</dbReference>
<dbReference type="PANTHER" id="PTHR42718:SF42">
    <property type="entry name" value="EXPORT PROTEIN"/>
    <property type="match status" value="1"/>
</dbReference>
<keyword evidence="3" id="KW-1003">Cell membrane</keyword>
<dbReference type="PANTHER" id="PTHR42718">
    <property type="entry name" value="MAJOR FACILITATOR SUPERFAMILY MULTIDRUG TRANSPORTER MFSC"/>
    <property type="match status" value="1"/>
</dbReference>
<feature type="transmembrane region" description="Helical" evidence="7">
    <location>
        <begin position="256"/>
        <end position="281"/>
    </location>
</feature>
<dbReference type="Gene3D" id="1.20.1250.20">
    <property type="entry name" value="MFS general substrate transporter like domains"/>
    <property type="match status" value="1"/>
</dbReference>
<keyword evidence="5 7" id="KW-1133">Transmembrane helix</keyword>
<feature type="domain" description="Major facilitator superfamily (MFS) profile" evidence="8">
    <location>
        <begin position="1"/>
        <end position="493"/>
    </location>
</feature>
<dbReference type="InterPro" id="IPR036259">
    <property type="entry name" value="MFS_trans_sf"/>
</dbReference>
<feature type="transmembrane region" description="Helical" evidence="7">
    <location>
        <begin position="151"/>
        <end position="169"/>
    </location>
</feature>
<feature type="transmembrane region" description="Helical" evidence="7">
    <location>
        <begin position="96"/>
        <end position="115"/>
    </location>
</feature>
<organism evidence="9 10">
    <name type="scientific">Silvibacterium bohemicum</name>
    <dbReference type="NCBI Taxonomy" id="1577686"/>
    <lineage>
        <taxon>Bacteria</taxon>
        <taxon>Pseudomonadati</taxon>
        <taxon>Acidobacteriota</taxon>
        <taxon>Terriglobia</taxon>
        <taxon>Terriglobales</taxon>
        <taxon>Acidobacteriaceae</taxon>
        <taxon>Silvibacterium</taxon>
    </lineage>
</organism>
<dbReference type="InterPro" id="IPR020846">
    <property type="entry name" value="MFS_dom"/>
</dbReference>
<evidence type="ECO:0000313" key="10">
    <source>
        <dbReference type="Proteomes" id="UP000538666"/>
    </source>
</evidence>
<evidence type="ECO:0000256" key="1">
    <source>
        <dbReference type="ARBA" id="ARBA00004651"/>
    </source>
</evidence>
<dbReference type="GO" id="GO:0005886">
    <property type="term" value="C:plasma membrane"/>
    <property type="evidence" value="ECO:0007669"/>
    <property type="project" value="UniProtKB-SubCell"/>
</dbReference>
<protein>
    <submittedName>
        <fullName evidence="9">EmrB/QacA subfamily drug resistance transporter</fullName>
    </submittedName>
</protein>
<name>A0A841JSZ5_9BACT</name>
<dbReference type="Pfam" id="PF07690">
    <property type="entry name" value="MFS_1"/>
    <property type="match status" value="1"/>
</dbReference>
<evidence type="ECO:0000256" key="7">
    <source>
        <dbReference type="SAM" id="Phobius"/>
    </source>
</evidence>
<dbReference type="InterPro" id="IPR011701">
    <property type="entry name" value="MFS"/>
</dbReference>
<keyword evidence="6 7" id="KW-0472">Membrane</keyword>
<feature type="transmembrane region" description="Helical" evidence="7">
    <location>
        <begin position="65"/>
        <end position="90"/>
    </location>
</feature>
<proteinExistence type="predicted"/>
<feature type="transmembrane region" description="Helical" evidence="7">
    <location>
        <begin position="470"/>
        <end position="489"/>
    </location>
</feature>
<evidence type="ECO:0000256" key="5">
    <source>
        <dbReference type="ARBA" id="ARBA00022989"/>
    </source>
</evidence>
<feature type="transmembrane region" description="Helical" evidence="7">
    <location>
        <begin position="127"/>
        <end position="145"/>
    </location>
</feature>
<evidence type="ECO:0000313" key="9">
    <source>
        <dbReference type="EMBL" id="MBB6144446.1"/>
    </source>
</evidence>
<feature type="transmembrane region" description="Helical" evidence="7">
    <location>
        <begin position="345"/>
        <end position="372"/>
    </location>
</feature>
<feature type="transmembrane region" description="Helical" evidence="7">
    <location>
        <begin position="393"/>
        <end position="411"/>
    </location>
</feature>
<dbReference type="OrthoDB" id="102502at2"/>
<evidence type="ECO:0000256" key="6">
    <source>
        <dbReference type="ARBA" id="ARBA00023136"/>
    </source>
</evidence>
<feature type="transmembrane region" description="Helical" evidence="7">
    <location>
        <begin position="293"/>
        <end position="313"/>
    </location>
</feature>
<gene>
    <name evidence="9" type="ORF">HNQ77_002398</name>
</gene>
<evidence type="ECO:0000259" key="8">
    <source>
        <dbReference type="PROSITE" id="PS50850"/>
    </source>
</evidence>
<evidence type="ECO:0000256" key="2">
    <source>
        <dbReference type="ARBA" id="ARBA00022448"/>
    </source>
</evidence>
<keyword evidence="2" id="KW-0813">Transport</keyword>
<keyword evidence="4 7" id="KW-0812">Transmembrane</keyword>
<dbReference type="InterPro" id="IPR004638">
    <property type="entry name" value="EmrB-like"/>
</dbReference>
<dbReference type="NCBIfam" id="TIGR00711">
    <property type="entry name" value="efflux_EmrB"/>
    <property type="match status" value="1"/>
</dbReference>
<sequence length="501" mass="52812">MATILGSSLAFMDGSVVNVALPTLQANFKATSAGIQWVVQSYALFSAALLLLGGAIGDRYGRRRAFLWGVMLFALASAACAASISIAQLITARAVQGIGAALLIPQGLSILSASFEPDRRGRAIGTWSAWTSVFAALGPVAGGWLMQAWSWRLIFLLNLPLALIVILLAPRIPESRAVYEGKPAQPLDRLGATLATSAFAAIIYALSFAPEFGWRDPRVLWLFVTGLALLAAFLRSQSGRASAMMPLSLFRIPRFLAANLLTFLLYGALVGALYVTPFYLIQIRHYAPAKAGAVFLPLIALMFIFSTRVGALIPRIGESVLLSVGATLAGAGFVAFALSDRQNGYVRAILPGVLLLGAGMTCVVAPLTTAVMSSVPENSTGIASAVNNAFSRLAGLISVSLLSLVLAHGFATNLSVRLGYSGLPLEARAEMLTNRSRLHAAPIPLGLTPNQRNEAESLLDAAFLSGFRSVMFACAAGAWVGAFAVLVLLRKPALETDGLHL</sequence>
<keyword evidence="10" id="KW-1185">Reference proteome</keyword>
<dbReference type="CDD" id="cd17321">
    <property type="entry name" value="MFS_MMR_MDR_like"/>
    <property type="match status" value="1"/>
</dbReference>
<evidence type="ECO:0000256" key="4">
    <source>
        <dbReference type="ARBA" id="ARBA00022692"/>
    </source>
</evidence>
<dbReference type="EMBL" id="JACHEK010000004">
    <property type="protein sequence ID" value="MBB6144446.1"/>
    <property type="molecule type" value="Genomic_DNA"/>
</dbReference>